<sequence>MLTLLCICCLVLESDVCGYLYKPQYIETVAKKKGSIIAEPFFSNLLPAALDMDAILNEVLAWLENLLKFDHYRHNRRAEPTFLYFHPLRRTPPPSLFDGHVWPMYLKPKNITAQLLAASVSSCFCFLLACKPVSNLCLFLLLKTQKSRLRKIS</sequence>
<dbReference type="AlphaFoldDB" id="A0A3Q3G8Z8"/>
<dbReference type="Ensembl" id="ENSLBET00000029361.1">
    <property type="protein sequence ID" value="ENSLBEP00000028029.1"/>
    <property type="gene ID" value="ENSLBEG00000021219.1"/>
</dbReference>
<accession>A0A3Q3G8Z8</accession>
<reference evidence="2" key="1">
    <citation type="submission" date="2025-08" db="UniProtKB">
        <authorList>
            <consortium name="Ensembl"/>
        </authorList>
    </citation>
    <scope>IDENTIFICATION</scope>
</reference>
<evidence type="ECO:0000313" key="2">
    <source>
        <dbReference type="Ensembl" id="ENSLBEP00000028029.1"/>
    </source>
</evidence>
<feature type="signal peptide" evidence="1">
    <location>
        <begin position="1"/>
        <end position="18"/>
    </location>
</feature>
<name>A0A3Q3G8Z8_9LABR</name>
<protein>
    <submittedName>
        <fullName evidence="2">Uncharacterized protein</fullName>
    </submittedName>
</protein>
<keyword evidence="3" id="KW-1185">Reference proteome</keyword>
<feature type="chain" id="PRO_5018765820" evidence="1">
    <location>
        <begin position="19"/>
        <end position="153"/>
    </location>
</feature>
<reference evidence="2" key="2">
    <citation type="submission" date="2025-09" db="UniProtKB">
        <authorList>
            <consortium name="Ensembl"/>
        </authorList>
    </citation>
    <scope>IDENTIFICATION</scope>
</reference>
<evidence type="ECO:0000313" key="3">
    <source>
        <dbReference type="Proteomes" id="UP000261660"/>
    </source>
</evidence>
<dbReference type="Proteomes" id="UP000261660">
    <property type="component" value="Unplaced"/>
</dbReference>
<evidence type="ECO:0000256" key="1">
    <source>
        <dbReference type="SAM" id="SignalP"/>
    </source>
</evidence>
<proteinExistence type="predicted"/>
<organism evidence="2 3">
    <name type="scientific">Labrus bergylta</name>
    <name type="common">ballan wrasse</name>
    <dbReference type="NCBI Taxonomy" id="56723"/>
    <lineage>
        <taxon>Eukaryota</taxon>
        <taxon>Metazoa</taxon>
        <taxon>Chordata</taxon>
        <taxon>Craniata</taxon>
        <taxon>Vertebrata</taxon>
        <taxon>Euteleostomi</taxon>
        <taxon>Actinopterygii</taxon>
        <taxon>Neopterygii</taxon>
        <taxon>Teleostei</taxon>
        <taxon>Neoteleostei</taxon>
        <taxon>Acanthomorphata</taxon>
        <taxon>Eupercaria</taxon>
        <taxon>Labriformes</taxon>
        <taxon>Labridae</taxon>
        <taxon>Labrus</taxon>
    </lineage>
</organism>
<keyword evidence="1" id="KW-0732">Signal</keyword>
<dbReference type="InParanoid" id="A0A3Q3G8Z8"/>